<dbReference type="RefSeq" id="WP_222159333.1">
    <property type="nucleotide sequence ID" value="NZ_CP081864.1"/>
</dbReference>
<dbReference type="PANTHER" id="PTHR34606:SF11">
    <property type="entry name" value="OSMOTICALLY-INDUCIBLE PROTEIN Y"/>
    <property type="match status" value="1"/>
</dbReference>
<dbReference type="InterPro" id="IPR051686">
    <property type="entry name" value="Lipoprotein_DolP"/>
</dbReference>
<keyword evidence="1" id="KW-0732">Signal</keyword>
<dbReference type="Pfam" id="PF04972">
    <property type="entry name" value="BON"/>
    <property type="match status" value="2"/>
</dbReference>
<protein>
    <submittedName>
        <fullName evidence="3">Molecular chaperone OsmY</fullName>
    </submittedName>
</protein>
<sequence length="204" mass="20993">MKNILNAKTMMAVVLGTLLTAGNALAEETLGQKVQQAATTTGAKIDSSLQKASGYMDDSTVTAKVKSALMDDKGIESGDISVSTTKGVVTLTGFVPSQAVAAQAVAVATKTEGVQSVSDKLQIKDNATQSVGSYTDDAVITSSIKAKLLADKIVPSRHVKVETQEGVVQLSGNVKNTAQSARAESIAKAVSGVKSVKNDLTVTH</sequence>
<evidence type="ECO:0000313" key="4">
    <source>
        <dbReference type="Proteomes" id="UP000825886"/>
    </source>
</evidence>
<accession>A0ABX9AS34</accession>
<feature type="domain" description="BON" evidence="2">
    <location>
        <begin position="57"/>
        <end position="125"/>
    </location>
</feature>
<dbReference type="Gene3D" id="3.30.1340.30">
    <property type="match status" value="2"/>
</dbReference>
<dbReference type="Proteomes" id="UP000825886">
    <property type="component" value="Chromosome"/>
</dbReference>
<name>A0ABX9AS34_9ENTR</name>
<evidence type="ECO:0000256" key="1">
    <source>
        <dbReference type="SAM" id="SignalP"/>
    </source>
</evidence>
<keyword evidence="4" id="KW-1185">Reference proteome</keyword>
<dbReference type="EMBL" id="CP081864">
    <property type="protein sequence ID" value="QZN96279.1"/>
    <property type="molecule type" value="Genomic_DNA"/>
</dbReference>
<dbReference type="PROSITE" id="PS50914">
    <property type="entry name" value="BON"/>
    <property type="match status" value="2"/>
</dbReference>
<evidence type="ECO:0000313" key="3">
    <source>
        <dbReference type="EMBL" id="QZN96279.1"/>
    </source>
</evidence>
<feature type="signal peptide" evidence="1">
    <location>
        <begin position="1"/>
        <end position="26"/>
    </location>
</feature>
<dbReference type="PANTHER" id="PTHR34606">
    <property type="entry name" value="BON DOMAIN-CONTAINING PROTEIN"/>
    <property type="match status" value="1"/>
</dbReference>
<dbReference type="InterPro" id="IPR014004">
    <property type="entry name" value="Transpt-assoc_nodulatn_dom_bac"/>
</dbReference>
<organism evidence="3 4">
    <name type="scientific">Symbiopectobacterium purcellii</name>
    <dbReference type="NCBI Taxonomy" id="2871826"/>
    <lineage>
        <taxon>Bacteria</taxon>
        <taxon>Pseudomonadati</taxon>
        <taxon>Pseudomonadota</taxon>
        <taxon>Gammaproteobacteria</taxon>
        <taxon>Enterobacterales</taxon>
        <taxon>Enterobacteriaceae</taxon>
    </lineage>
</organism>
<dbReference type="NCBIfam" id="NF007858">
    <property type="entry name" value="PRK10568.1"/>
    <property type="match status" value="1"/>
</dbReference>
<feature type="domain" description="BON" evidence="2">
    <location>
        <begin position="136"/>
        <end position="204"/>
    </location>
</feature>
<evidence type="ECO:0000259" key="2">
    <source>
        <dbReference type="PROSITE" id="PS50914"/>
    </source>
</evidence>
<dbReference type="SMART" id="SM00749">
    <property type="entry name" value="BON"/>
    <property type="match status" value="2"/>
</dbReference>
<reference evidence="3 4" key="1">
    <citation type="submission" date="2021-08" db="EMBL/GenBank/DDBJ databases">
        <title>Culture and genomic analysis of Symbiopectobacterium purcellii sp. nov. gen. nov., isolated from the leafhopper Empoasca decipiens.</title>
        <authorList>
            <person name="Nadal-Jimenez P."/>
            <person name="Siozios S."/>
            <person name="Halliday N."/>
            <person name="Camara M."/>
            <person name="Hurst G.D.D."/>
        </authorList>
    </citation>
    <scope>NUCLEOTIDE SEQUENCE [LARGE SCALE GENOMIC DNA]</scope>
    <source>
        <strain evidence="3 4">SyEd1</strain>
    </source>
</reference>
<dbReference type="InterPro" id="IPR007055">
    <property type="entry name" value="BON_dom"/>
</dbReference>
<gene>
    <name evidence="3" type="primary">osmY</name>
    <name evidence="3" type="ORF">K6K13_02045</name>
</gene>
<feature type="chain" id="PRO_5045305277" evidence="1">
    <location>
        <begin position="27"/>
        <end position="204"/>
    </location>
</feature>
<proteinExistence type="predicted"/>